<dbReference type="GO" id="GO:0006633">
    <property type="term" value="P:fatty acid biosynthetic process"/>
    <property type="evidence" value="ECO:0007669"/>
    <property type="project" value="InterPro"/>
</dbReference>
<keyword evidence="6" id="KW-1185">Reference proteome</keyword>
<dbReference type="PANTHER" id="PTHR11712:SF320">
    <property type="entry name" value="BETA-KETOACYL SYNTHASE"/>
    <property type="match status" value="1"/>
</dbReference>
<dbReference type="Gene3D" id="3.40.47.10">
    <property type="match status" value="1"/>
</dbReference>
<evidence type="ECO:0000313" key="5">
    <source>
        <dbReference type="EMBL" id="NMM47887.1"/>
    </source>
</evidence>
<dbReference type="InterPro" id="IPR014031">
    <property type="entry name" value="Ketoacyl_synth_C"/>
</dbReference>
<dbReference type="CDD" id="cd00834">
    <property type="entry name" value="KAS_I_II"/>
    <property type="match status" value="1"/>
</dbReference>
<dbReference type="Pfam" id="PF00109">
    <property type="entry name" value="ketoacyl-synt"/>
    <property type="match status" value="1"/>
</dbReference>
<dbReference type="InterPro" id="IPR014030">
    <property type="entry name" value="Ketoacyl_synth_N"/>
</dbReference>
<name>A0A848IU72_9BACT</name>
<comment type="similarity">
    <text evidence="1 3">Belongs to the thiolase-like superfamily. Beta-ketoacyl-ACP synthases family.</text>
</comment>
<evidence type="ECO:0000313" key="6">
    <source>
        <dbReference type="Proteomes" id="UP000559010"/>
    </source>
</evidence>
<dbReference type="RefSeq" id="WP_169678858.1">
    <property type="nucleotide sequence ID" value="NZ_JABBNU010000003.1"/>
</dbReference>
<dbReference type="EMBL" id="JABBNU010000003">
    <property type="protein sequence ID" value="NMM47887.1"/>
    <property type="molecule type" value="Genomic_DNA"/>
</dbReference>
<dbReference type="Proteomes" id="UP000559010">
    <property type="component" value="Unassembled WGS sequence"/>
</dbReference>
<proteinExistence type="inferred from homology"/>
<dbReference type="PANTHER" id="PTHR11712">
    <property type="entry name" value="POLYKETIDE SYNTHASE-RELATED"/>
    <property type="match status" value="1"/>
</dbReference>
<evidence type="ECO:0000256" key="1">
    <source>
        <dbReference type="ARBA" id="ARBA00008467"/>
    </source>
</evidence>
<dbReference type="InterPro" id="IPR016039">
    <property type="entry name" value="Thiolase-like"/>
</dbReference>
<dbReference type="InterPro" id="IPR000794">
    <property type="entry name" value="Beta-ketoacyl_synthase"/>
</dbReference>
<comment type="caution">
    <text evidence="5">The sequence shown here is derived from an EMBL/GenBank/DDBJ whole genome shotgun (WGS) entry which is preliminary data.</text>
</comment>
<dbReference type="SMART" id="SM00825">
    <property type="entry name" value="PKS_KS"/>
    <property type="match status" value="1"/>
</dbReference>
<dbReference type="PROSITE" id="PS00606">
    <property type="entry name" value="KS3_1"/>
    <property type="match status" value="1"/>
</dbReference>
<dbReference type="Pfam" id="PF02801">
    <property type="entry name" value="Ketoacyl-synt_C"/>
    <property type="match status" value="1"/>
</dbReference>
<dbReference type="GO" id="GO:0004315">
    <property type="term" value="F:3-oxoacyl-[acyl-carrier-protein] synthase activity"/>
    <property type="evidence" value="ECO:0007669"/>
    <property type="project" value="InterPro"/>
</dbReference>
<evidence type="ECO:0000256" key="3">
    <source>
        <dbReference type="RuleBase" id="RU003694"/>
    </source>
</evidence>
<dbReference type="InterPro" id="IPR018201">
    <property type="entry name" value="Ketoacyl_synth_AS"/>
</dbReference>
<dbReference type="InterPro" id="IPR020841">
    <property type="entry name" value="PKS_Beta-ketoAc_synthase_dom"/>
</dbReference>
<gene>
    <name evidence="5" type="ORF">HH304_05705</name>
</gene>
<keyword evidence="2 3" id="KW-0808">Transferase</keyword>
<dbReference type="PROSITE" id="PS52004">
    <property type="entry name" value="KS3_2"/>
    <property type="match status" value="1"/>
</dbReference>
<protein>
    <submittedName>
        <fullName evidence="5">Beta-ketoacyl-[acyl-carrier-protein] synthase family protein</fullName>
    </submittedName>
</protein>
<dbReference type="GO" id="GO:0005829">
    <property type="term" value="C:cytosol"/>
    <property type="evidence" value="ECO:0007669"/>
    <property type="project" value="TreeGrafter"/>
</dbReference>
<dbReference type="SUPFAM" id="SSF53901">
    <property type="entry name" value="Thiolase-like"/>
    <property type="match status" value="2"/>
</dbReference>
<evidence type="ECO:0000256" key="2">
    <source>
        <dbReference type="ARBA" id="ARBA00022679"/>
    </source>
</evidence>
<accession>A0A848IU72</accession>
<reference evidence="5 6" key="1">
    <citation type="submission" date="2020-04" db="EMBL/GenBank/DDBJ databases">
        <title>Flammeovirgaceae bacterium KN852 isolated from deep sea.</title>
        <authorList>
            <person name="Zhang D.-C."/>
        </authorList>
    </citation>
    <scope>NUCLEOTIDE SEQUENCE [LARGE SCALE GENOMIC DNA]</scope>
    <source>
        <strain evidence="5 6">KN852</strain>
    </source>
</reference>
<dbReference type="AlphaFoldDB" id="A0A848IU72"/>
<feature type="domain" description="Ketosynthase family 3 (KS3)" evidence="4">
    <location>
        <begin position="2"/>
        <end position="397"/>
    </location>
</feature>
<sequence>MSQKVVVTGFGIISALGTNVDENFNSLKAGDSGVKKSKYLKSEYSNTKVCGEVNLSNEQLRKEIGYTANDINCRTTLLGLHAVSEAVNSSNLENSHLKGAMFMNGTSVGGMVLTEQYFKEYKEGKPGDYKDIFKSHDCGYSTEIIANKFNICGGTVTISTACSSSANTIMQGARYINAGRTDVVIAGGTDALSKFTINGFNSLKILDDNPCKPFDINRKGLNLGEAAAYLVLESEDHARSRGANIIGEVIGYGNANDAHHQTASSPEGNGAKLAMSKALKMAENIDIDYINAHGTGTENNDSSESAAIEGIFGENVPNFSTTKAYTGHTLGAAGAVEAVISLLSIKNDLIFPCLRIEEPLLIGSSKPIVELTSHVVNTVLSNSLGFGGNCTTLIFNKLR</sequence>
<organism evidence="5 6">
    <name type="scientific">Marinigracilibium pacificum</name>
    <dbReference type="NCBI Taxonomy" id="2729599"/>
    <lineage>
        <taxon>Bacteria</taxon>
        <taxon>Pseudomonadati</taxon>
        <taxon>Bacteroidota</taxon>
        <taxon>Cytophagia</taxon>
        <taxon>Cytophagales</taxon>
        <taxon>Flammeovirgaceae</taxon>
        <taxon>Marinigracilibium</taxon>
    </lineage>
</organism>
<evidence type="ECO:0000259" key="4">
    <source>
        <dbReference type="PROSITE" id="PS52004"/>
    </source>
</evidence>